<name>A0A7K3WV80_9FLAO</name>
<proteinExistence type="predicted"/>
<reference evidence="1 2" key="1">
    <citation type="submission" date="2020-02" db="EMBL/GenBank/DDBJ databases">
        <title>Out from the shadows clarifying the taxonomy of the family Cryomorphaceae and related taxa by utilizing the GTDB taxonomic framework.</title>
        <authorList>
            <person name="Bowman J.P."/>
        </authorList>
    </citation>
    <scope>NUCLEOTIDE SEQUENCE [LARGE SCALE GENOMIC DNA]</scope>
    <source>
        <strain evidence="1 2">QSSC 1-22</strain>
    </source>
</reference>
<dbReference type="EMBL" id="JAAGVY010000053">
    <property type="protein sequence ID" value="NEN25428.1"/>
    <property type="molecule type" value="Genomic_DNA"/>
</dbReference>
<sequence>MIIEAYPAVDQLQIPNSVDWIGFDHYFIKNPKTDTHYLNELNTLKSKFSNNDQKLVIVMDTHFMSSFHNDIGGIELNEMHEVANNYYELAKSEPKTIAIIGYFWPSGFDLPNSIGARNMPQSIKENYIRIGKEITNKN</sequence>
<keyword evidence="2" id="KW-1185">Reference proteome</keyword>
<evidence type="ECO:0000313" key="2">
    <source>
        <dbReference type="Proteomes" id="UP000486602"/>
    </source>
</evidence>
<dbReference type="RefSeq" id="WP_163286884.1">
    <property type="nucleotide sequence ID" value="NZ_JAAGVY010000053.1"/>
</dbReference>
<dbReference type="AlphaFoldDB" id="A0A7K3WV80"/>
<accession>A0A7K3WV80</accession>
<protein>
    <submittedName>
        <fullName evidence="1">Uncharacterized protein</fullName>
    </submittedName>
</protein>
<gene>
    <name evidence="1" type="ORF">G3O08_18210</name>
</gene>
<organism evidence="1 2">
    <name type="scientific">Cryomorpha ignava</name>
    <dbReference type="NCBI Taxonomy" id="101383"/>
    <lineage>
        <taxon>Bacteria</taxon>
        <taxon>Pseudomonadati</taxon>
        <taxon>Bacteroidota</taxon>
        <taxon>Flavobacteriia</taxon>
        <taxon>Flavobacteriales</taxon>
        <taxon>Cryomorphaceae</taxon>
        <taxon>Cryomorpha</taxon>
    </lineage>
</organism>
<evidence type="ECO:0000313" key="1">
    <source>
        <dbReference type="EMBL" id="NEN25428.1"/>
    </source>
</evidence>
<comment type="caution">
    <text evidence="1">The sequence shown here is derived from an EMBL/GenBank/DDBJ whole genome shotgun (WGS) entry which is preliminary data.</text>
</comment>
<dbReference type="Proteomes" id="UP000486602">
    <property type="component" value="Unassembled WGS sequence"/>
</dbReference>